<dbReference type="SMART" id="SM00345">
    <property type="entry name" value="HTH_GNTR"/>
    <property type="match status" value="1"/>
</dbReference>
<protein>
    <submittedName>
        <fullName evidence="5">GntR family transcriptional regulator</fullName>
    </submittedName>
</protein>
<accession>A0A544W1T4</accession>
<dbReference type="EMBL" id="VIFX01000014">
    <property type="protein sequence ID" value="TQR86204.1"/>
    <property type="molecule type" value="Genomic_DNA"/>
</dbReference>
<evidence type="ECO:0000313" key="5">
    <source>
        <dbReference type="EMBL" id="TQR86204.1"/>
    </source>
</evidence>
<dbReference type="Proteomes" id="UP000315759">
    <property type="component" value="Unassembled WGS sequence"/>
</dbReference>
<dbReference type="GO" id="GO:0003677">
    <property type="term" value="F:DNA binding"/>
    <property type="evidence" value="ECO:0007669"/>
    <property type="project" value="UniProtKB-KW"/>
</dbReference>
<dbReference type="SUPFAM" id="SSF64288">
    <property type="entry name" value="Chorismate lyase-like"/>
    <property type="match status" value="1"/>
</dbReference>
<dbReference type="InterPro" id="IPR000524">
    <property type="entry name" value="Tscrpt_reg_HTH_GntR"/>
</dbReference>
<gene>
    <name evidence="5" type="ORF">D8S82_12875</name>
</gene>
<dbReference type="InterPro" id="IPR036390">
    <property type="entry name" value="WH_DNA-bd_sf"/>
</dbReference>
<dbReference type="GO" id="GO:0045892">
    <property type="term" value="P:negative regulation of DNA-templated transcription"/>
    <property type="evidence" value="ECO:0007669"/>
    <property type="project" value="TreeGrafter"/>
</dbReference>
<dbReference type="SMART" id="SM00866">
    <property type="entry name" value="UTRA"/>
    <property type="match status" value="1"/>
</dbReference>
<comment type="caution">
    <text evidence="5">The sequence shown here is derived from an EMBL/GenBank/DDBJ whole genome shotgun (WGS) entry which is preliminary data.</text>
</comment>
<dbReference type="GO" id="GO:0003700">
    <property type="term" value="F:DNA-binding transcription factor activity"/>
    <property type="evidence" value="ECO:0007669"/>
    <property type="project" value="InterPro"/>
</dbReference>
<keyword evidence="2" id="KW-0238">DNA-binding</keyword>
<evidence type="ECO:0000256" key="1">
    <source>
        <dbReference type="ARBA" id="ARBA00023015"/>
    </source>
</evidence>
<dbReference type="Pfam" id="PF00392">
    <property type="entry name" value="GntR"/>
    <property type="match status" value="1"/>
</dbReference>
<keyword evidence="1" id="KW-0805">Transcription regulation</keyword>
<dbReference type="SUPFAM" id="SSF46785">
    <property type="entry name" value="Winged helix' DNA-binding domain"/>
    <property type="match status" value="1"/>
</dbReference>
<dbReference type="Gene3D" id="1.10.10.10">
    <property type="entry name" value="Winged helix-like DNA-binding domain superfamily/Winged helix DNA-binding domain"/>
    <property type="match status" value="1"/>
</dbReference>
<organism evidence="5 6">
    <name type="scientific">Mycolicibacterium hodleri</name>
    <dbReference type="NCBI Taxonomy" id="49897"/>
    <lineage>
        <taxon>Bacteria</taxon>
        <taxon>Bacillati</taxon>
        <taxon>Actinomycetota</taxon>
        <taxon>Actinomycetes</taxon>
        <taxon>Mycobacteriales</taxon>
        <taxon>Mycobacteriaceae</taxon>
        <taxon>Mycolicibacterium</taxon>
    </lineage>
</organism>
<proteinExistence type="predicted"/>
<evidence type="ECO:0000256" key="3">
    <source>
        <dbReference type="ARBA" id="ARBA00023163"/>
    </source>
</evidence>
<dbReference type="Pfam" id="PF07702">
    <property type="entry name" value="UTRA"/>
    <property type="match status" value="1"/>
</dbReference>
<evidence type="ECO:0000256" key="2">
    <source>
        <dbReference type="ARBA" id="ARBA00023125"/>
    </source>
</evidence>
<keyword evidence="6" id="KW-1185">Reference proteome</keyword>
<dbReference type="AlphaFoldDB" id="A0A544W1T4"/>
<sequence>MAGAWSAGGGYRSAMLLLEHVHEALVRLAGELADRGESRLPTERVLAERLETSRTTVRKALERLEEDHVIRRVRGRAGGSYLTAATRQTPPDGARPLCHGHSILRSLNTVKGIPEILHEQGFRDGTTVISAGLVPATAGIASALGLAEDGEVVALKRLRHADGETLSLERMYLRPELAGLLGTEMKSVYRTLRVRFGVQICVADEAIEIATLSPSEGALLDQPAGTPVLKLERTGYDQRGRAVEYSVDLFRADRTRLHVRSQSPVTPRRL</sequence>
<dbReference type="InterPro" id="IPR028978">
    <property type="entry name" value="Chorismate_lyase_/UTRA_dom_sf"/>
</dbReference>
<feature type="domain" description="HTH gntR-type" evidence="4">
    <location>
        <begin position="15"/>
        <end position="85"/>
    </location>
</feature>
<keyword evidence="3" id="KW-0804">Transcription</keyword>
<dbReference type="PRINTS" id="PR00035">
    <property type="entry name" value="HTHGNTR"/>
</dbReference>
<dbReference type="InterPro" id="IPR011663">
    <property type="entry name" value="UTRA"/>
</dbReference>
<name>A0A544W1T4_9MYCO</name>
<dbReference type="Gene3D" id="3.40.1410.10">
    <property type="entry name" value="Chorismate lyase-like"/>
    <property type="match status" value="1"/>
</dbReference>
<evidence type="ECO:0000313" key="6">
    <source>
        <dbReference type="Proteomes" id="UP000315759"/>
    </source>
</evidence>
<dbReference type="PANTHER" id="PTHR44846:SF1">
    <property type="entry name" value="MANNOSYL-D-GLYCERATE TRANSPORT_METABOLISM SYSTEM REPRESSOR MNGR-RELATED"/>
    <property type="match status" value="1"/>
</dbReference>
<evidence type="ECO:0000259" key="4">
    <source>
        <dbReference type="PROSITE" id="PS50949"/>
    </source>
</evidence>
<dbReference type="PROSITE" id="PS50949">
    <property type="entry name" value="HTH_GNTR"/>
    <property type="match status" value="1"/>
</dbReference>
<reference evidence="5 6" key="1">
    <citation type="submission" date="2018-10" db="EMBL/GenBank/DDBJ databases">
        <title>Draft genome of Mycobacterium hodleri strain B.</title>
        <authorList>
            <person name="Amande T.J."/>
            <person name="Mcgenity T.J."/>
        </authorList>
    </citation>
    <scope>NUCLEOTIDE SEQUENCE [LARGE SCALE GENOMIC DNA]</scope>
    <source>
        <strain evidence="5 6">B</strain>
    </source>
</reference>
<dbReference type="PANTHER" id="PTHR44846">
    <property type="entry name" value="MANNOSYL-D-GLYCERATE TRANSPORT/METABOLISM SYSTEM REPRESSOR MNGR-RELATED"/>
    <property type="match status" value="1"/>
</dbReference>
<dbReference type="InterPro" id="IPR050679">
    <property type="entry name" value="Bact_HTH_transcr_reg"/>
</dbReference>
<dbReference type="InterPro" id="IPR036388">
    <property type="entry name" value="WH-like_DNA-bd_sf"/>
</dbReference>